<evidence type="ECO:0000259" key="2">
    <source>
        <dbReference type="Pfam" id="PF12697"/>
    </source>
</evidence>
<dbReference type="GO" id="GO:0016787">
    <property type="term" value="F:hydrolase activity"/>
    <property type="evidence" value="ECO:0007669"/>
    <property type="project" value="UniProtKB-KW"/>
</dbReference>
<feature type="chain" id="PRO_5038766392" evidence="1">
    <location>
        <begin position="31"/>
        <end position="281"/>
    </location>
</feature>
<gene>
    <name evidence="3" type="ORF">Cco03nite_82260</name>
</gene>
<evidence type="ECO:0000313" key="4">
    <source>
        <dbReference type="Proteomes" id="UP000630887"/>
    </source>
</evidence>
<dbReference type="InterPro" id="IPR006311">
    <property type="entry name" value="TAT_signal"/>
</dbReference>
<feature type="domain" description="AB hydrolase-1" evidence="2">
    <location>
        <begin position="57"/>
        <end position="274"/>
    </location>
</feature>
<keyword evidence="3" id="KW-0378">Hydrolase</keyword>
<dbReference type="AlphaFoldDB" id="A0A8J3LAK6"/>
<comment type="caution">
    <text evidence="3">The sequence shown here is derived from an EMBL/GenBank/DDBJ whole genome shotgun (WGS) entry which is preliminary data.</text>
</comment>
<dbReference type="PANTHER" id="PTHR37017">
    <property type="entry name" value="AB HYDROLASE-1 DOMAIN-CONTAINING PROTEIN-RELATED"/>
    <property type="match status" value="1"/>
</dbReference>
<dbReference type="SUPFAM" id="SSF53474">
    <property type="entry name" value="alpha/beta-Hydrolases"/>
    <property type="match status" value="1"/>
</dbReference>
<protein>
    <submittedName>
        <fullName evidence="3">Alpha/beta hydrolase</fullName>
    </submittedName>
</protein>
<organism evidence="3 4">
    <name type="scientific">Catellatospora coxensis</name>
    <dbReference type="NCBI Taxonomy" id="310354"/>
    <lineage>
        <taxon>Bacteria</taxon>
        <taxon>Bacillati</taxon>
        <taxon>Actinomycetota</taxon>
        <taxon>Actinomycetes</taxon>
        <taxon>Micromonosporales</taxon>
        <taxon>Micromonosporaceae</taxon>
        <taxon>Catellatospora</taxon>
    </lineage>
</organism>
<evidence type="ECO:0000256" key="1">
    <source>
        <dbReference type="SAM" id="SignalP"/>
    </source>
</evidence>
<dbReference type="Pfam" id="PF12697">
    <property type="entry name" value="Abhydrolase_6"/>
    <property type="match status" value="1"/>
</dbReference>
<dbReference type="InterPro" id="IPR029058">
    <property type="entry name" value="AB_hydrolase_fold"/>
</dbReference>
<dbReference type="PROSITE" id="PS51318">
    <property type="entry name" value="TAT"/>
    <property type="match status" value="1"/>
</dbReference>
<reference evidence="3 4" key="1">
    <citation type="submission" date="2021-01" db="EMBL/GenBank/DDBJ databases">
        <title>Whole genome shotgun sequence of Catellatospora coxensis NBRC 107359.</title>
        <authorList>
            <person name="Komaki H."/>
            <person name="Tamura T."/>
        </authorList>
    </citation>
    <scope>NUCLEOTIDE SEQUENCE [LARGE SCALE GENOMIC DNA]</scope>
    <source>
        <strain evidence="3 4">NBRC 107359</strain>
    </source>
</reference>
<evidence type="ECO:0000313" key="3">
    <source>
        <dbReference type="EMBL" id="GIG11526.1"/>
    </source>
</evidence>
<dbReference type="InterPro" id="IPR052897">
    <property type="entry name" value="Sec-Metab_Biosynth_Hydrolase"/>
</dbReference>
<dbReference type="PANTHER" id="PTHR37017:SF11">
    <property type="entry name" value="ESTERASE_LIPASE_THIOESTERASE DOMAIN-CONTAINING PROTEIN"/>
    <property type="match status" value="1"/>
</dbReference>
<dbReference type="EMBL" id="BONI01000145">
    <property type="protein sequence ID" value="GIG11526.1"/>
    <property type="molecule type" value="Genomic_DNA"/>
</dbReference>
<dbReference type="RefSeq" id="WP_203699469.1">
    <property type="nucleotide sequence ID" value="NZ_BAAALC010000067.1"/>
</dbReference>
<dbReference type="Gene3D" id="3.40.50.1820">
    <property type="entry name" value="alpha/beta hydrolase"/>
    <property type="match status" value="1"/>
</dbReference>
<sequence length="281" mass="28890">MTITRRTLLAGSAAAAAGAALGATAAQAYAGSDGTQKPTLTAAQTFEGHDGTQKPTVVLVHGAFADASGWHDVAARLIRAGYPVIAPANPLRGVAADSAYLASVLATIGGPLVLAAHSYGGIVATNAAAGNANVKALVYVAAFAPDQGETLLGLQTRYPGSKLDETALDIRPHGTGVDGYIKKAVFRDVFAGDVPSASTDLMWAGQRPADLRTLQEPSGVPAWKTTPSWYLVARNDKVLPAAAQRFMAQRAGARTIEVDASHVAMIAQPAVTAELIVRAAR</sequence>
<dbReference type="Proteomes" id="UP000630887">
    <property type="component" value="Unassembled WGS sequence"/>
</dbReference>
<name>A0A8J3LAK6_9ACTN</name>
<feature type="signal peptide" evidence="1">
    <location>
        <begin position="1"/>
        <end position="30"/>
    </location>
</feature>
<dbReference type="InterPro" id="IPR000073">
    <property type="entry name" value="AB_hydrolase_1"/>
</dbReference>
<keyword evidence="4" id="KW-1185">Reference proteome</keyword>
<proteinExistence type="predicted"/>
<keyword evidence="1" id="KW-0732">Signal</keyword>
<accession>A0A8J3LAK6</accession>